<evidence type="ECO:0000313" key="2">
    <source>
        <dbReference type="EMBL" id="KAL0456435.1"/>
    </source>
</evidence>
<reference evidence="2" key="2">
    <citation type="journal article" date="2024" name="Plant">
        <title>Genomic evolution and insights into agronomic trait innovations of Sesamum species.</title>
        <authorList>
            <person name="Miao H."/>
            <person name="Wang L."/>
            <person name="Qu L."/>
            <person name="Liu H."/>
            <person name="Sun Y."/>
            <person name="Le M."/>
            <person name="Wang Q."/>
            <person name="Wei S."/>
            <person name="Zheng Y."/>
            <person name="Lin W."/>
            <person name="Duan Y."/>
            <person name="Cao H."/>
            <person name="Xiong S."/>
            <person name="Wang X."/>
            <person name="Wei L."/>
            <person name="Li C."/>
            <person name="Ma Q."/>
            <person name="Ju M."/>
            <person name="Zhao R."/>
            <person name="Li G."/>
            <person name="Mu C."/>
            <person name="Tian Q."/>
            <person name="Mei H."/>
            <person name="Zhang T."/>
            <person name="Gao T."/>
            <person name="Zhang H."/>
        </authorList>
    </citation>
    <scope>NUCLEOTIDE SEQUENCE</scope>
    <source>
        <strain evidence="2">KEN1</strain>
    </source>
</reference>
<sequence>MAEEHQLPTDGGFATVSPPPIVDAPPANGDIPHAPLTSPAMAPTTAQSKPSIFIGNIPLSTSKLVNGDNIAAAFNNSSRKTLCYVAPMIQNDEVIVRPTLEMSREGARRWASTAVGYFLGRKPYFHHLNEFVRSTWPAVMEVTATLHGFYFFRFKTVVAMEEVIEGGPWLFQGQPIILQQRKPGLALRKHKHTQVPVWVRLKHLPVEFWTDAGLSTVASGIGHRYIRILSLEHARGWTSLVYA</sequence>
<reference evidence="2" key="1">
    <citation type="submission" date="2020-06" db="EMBL/GenBank/DDBJ databases">
        <authorList>
            <person name="Li T."/>
            <person name="Hu X."/>
            <person name="Zhang T."/>
            <person name="Song X."/>
            <person name="Zhang H."/>
            <person name="Dai N."/>
            <person name="Sheng W."/>
            <person name="Hou X."/>
            <person name="Wei L."/>
        </authorList>
    </citation>
    <scope>NUCLEOTIDE SEQUENCE</scope>
    <source>
        <strain evidence="2">KEN1</strain>
        <tissue evidence="2">Leaf</tissue>
    </source>
</reference>
<feature type="domain" description="DUF4283" evidence="1">
    <location>
        <begin position="108"/>
        <end position="184"/>
    </location>
</feature>
<gene>
    <name evidence="2" type="ORF">Slati_0982700</name>
</gene>
<dbReference type="PANTHER" id="PTHR31286:SF180">
    <property type="entry name" value="OS10G0362600 PROTEIN"/>
    <property type="match status" value="1"/>
</dbReference>
<protein>
    <recommendedName>
        <fullName evidence="1">DUF4283 domain-containing protein</fullName>
    </recommendedName>
</protein>
<comment type="caution">
    <text evidence="2">The sequence shown here is derived from an EMBL/GenBank/DDBJ whole genome shotgun (WGS) entry which is preliminary data.</text>
</comment>
<proteinExistence type="predicted"/>
<dbReference type="Pfam" id="PF14111">
    <property type="entry name" value="DUF4283"/>
    <property type="match status" value="1"/>
</dbReference>
<dbReference type="PANTHER" id="PTHR31286">
    <property type="entry name" value="GLYCINE-RICH CELL WALL STRUCTURAL PROTEIN 1.8-LIKE"/>
    <property type="match status" value="1"/>
</dbReference>
<dbReference type="AlphaFoldDB" id="A0AAW2XXG3"/>
<evidence type="ECO:0000259" key="1">
    <source>
        <dbReference type="Pfam" id="PF14111"/>
    </source>
</evidence>
<dbReference type="InterPro" id="IPR040256">
    <property type="entry name" value="At4g02000-like"/>
</dbReference>
<name>A0AAW2XXG3_9LAMI</name>
<dbReference type="EMBL" id="JACGWN010000003">
    <property type="protein sequence ID" value="KAL0456435.1"/>
    <property type="molecule type" value="Genomic_DNA"/>
</dbReference>
<accession>A0AAW2XXG3</accession>
<organism evidence="2">
    <name type="scientific">Sesamum latifolium</name>
    <dbReference type="NCBI Taxonomy" id="2727402"/>
    <lineage>
        <taxon>Eukaryota</taxon>
        <taxon>Viridiplantae</taxon>
        <taxon>Streptophyta</taxon>
        <taxon>Embryophyta</taxon>
        <taxon>Tracheophyta</taxon>
        <taxon>Spermatophyta</taxon>
        <taxon>Magnoliopsida</taxon>
        <taxon>eudicotyledons</taxon>
        <taxon>Gunneridae</taxon>
        <taxon>Pentapetalae</taxon>
        <taxon>asterids</taxon>
        <taxon>lamiids</taxon>
        <taxon>Lamiales</taxon>
        <taxon>Pedaliaceae</taxon>
        <taxon>Sesamum</taxon>
    </lineage>
</organism>
<dbReference type="InterPro" id="IPR025558">
    <property type="entry name" value="DUF4283"/>
</dbReference>